<gene>
    <name evidence="2" type="ORF">B5F97_06655</name>
</gene>
<accession>A0A1Y3Z2N0</accession>
<dbReference type="Pfam" id="PF12099">
    <property type="entry name" value="DUF3575"/>
    <property type="match status" value="1"/>
</dbReference>
<evidence type="ECO:0008006" key="4">
    <source>
        <dbReference type="Google" id="ProtNLM"/>
    </source>
</evidence>
<dbReference type="InterPro" id="IPR021958">
    <property type="entry name" value="DUF3575"/>
</dbReference>
<proteinExistence type="predicted"/>
<evidence type="ECO:0000256" key="1">
    <source>
        <dbReference type="SAM" id="SignalP"/>
    </source>
</evidence>
<dbReference type="RefSeq" id="WP_087425796.1">
    <property type="nucleotide sequence ID" value="NZ_CAUBEL010000021.1"/>
</dbReference>
<sequence>MIKDFKKKSLWSKLVMTAMLICMAHPTQAQLIAGKTNALLWGTLTPNFSLELVTSDKTSVMAGGFYSLDQNPLDCNIKGVEGQVRYWVSGRPMVQSFIGLGVQAMRYNAVFSDTHHFGDAAGPGLVYGYVLPLNKRFNIEFSAGISLMWYREKRYDKGMPEPGDYNTTGHKIMPMGLGVSCTYIFK</sequence>
<protein>
    <recommendedName>
        <fullName evidence="4">DUF3575 domain-containing protein</fullName>
    </recommendedName>
</protein>
<evidence type="ECO:0000313" key="3">
    <source>
        <dbReference type="Proteomes" id="UP000195386"/>
    </source>
</evidence>
<name>A0A1Y3Z2N0_9BACE</name>
<feature type="chain" id="PRO_5012237950" description="DUF3575 domain-containing protein" evidence="1">
    <location>
        <begin position="30"/>
        <end position="186"/>
    </location>
</feature>
<keyword evidence="1" id="KW-0732">Signal</keyword>
<comment type="caution">
    <text evidence="2">The sequence shown here is derived from an EMBL/GenBank/DDBJ whole genome shotgun (WGS) entry which is preliminary data.</text>
</comment>
<evidence type="ECO:0000313" key="2">
    <source>
        <dbReference type="EMBL" id="OUO01890.1"/>
    </source>
</evidence>
<organism evidence="2 3">
    <name type="scientific">Bacteroides clarus</name>
    <dbReference type="NCBI Taxonomy" id="626929"/>
    <lineage>
        <taxon>Bacteria</taxon>
        <taxon>Pseudomonadati</taxon>
        <taxon>Bacteroidota</taxon>
        <taxon>Bacteroidia</taxon>
        <taxon>Bacteroidales</taxon>
        <taxon>Bacteroidaceae</taxon>
        <taxon>Bacteroides</taxon>
    </lineage>
</organism>
<dbReference type="AlphaFoldDB" id="A0A1Y3Z2N0"/>
<dbReference type="Proteomes" id="UP000195386">
    <property type="component" value="Unassembled WGS sequence"/>
</dbReference>
<feature type="signal peptide" evidence="1">
    <location>
        <begin position="1"/>
        <end position="29"/>
    </location>
</feature>
<dbReference type="EMBL" id="NFII01000004">
    <property type="protein sequence ID" value="OUO01890.1"/>
    <property type="molecule type" value="Genomic_DNA"/>
</dbReference>
<reference evidence="3" key="1">
    <citation type="submission" date="2017-04" db="EMBL/GenBank/DDBJ databases">
        <title>Function of individual gut microbiota members based on whole genome sequencing of pure cultures obtained from chicken caecum.</title>
        <authorList>
            <person name="Medvecky M."/>
            <person name="Cejkova D."/>
            <person name="Polansky O."/>
            <person name="Karasova D."/>
            <person name="Kubasova T."/>
            <person name="Cizek A."/>
            <person name="Rychlik I."/>
        </authorList>
    </citation>
    <scope>NUCLEOTIDE SEQUENCE [LARGE SCALE GENOMIC DNA]</scope>
    <source>
        <strain evidence="3">An43</strain>
    </source>
</reference>